<feature type="region of interest" description="Disordered" evidence="1">
    <location>
        <begin position="19"/>
        <end position="39"/>
    </location>
</feature>
<proteinExistence type="predicted"/>
<comment type="caution">
    <text evidence="2">The sequence shown here is derived from an EMBL/GenBank/DDBJ whole genome shotgun (WGS) entry which is preliminary data.</text>
</comment>
<reference evidence="2 3" key="1">
    <citation type="journal article" date="2024" name="IMA Fungus">
        <title>IMA Genome - F19 : A genome assembly and annotation guide to empower mycologists, including annotated draft genome sequences of Ceratocystis pirilliformis, Diaporthe australafricana, Fusarium ophioides, Paecilomyces lecythidis, and Sporothrix stenoceras.</title>
        <authorList>
            <person name="Aylward J."/>
            <person name="Wilson A.M."/>
            <person name="Visagie C.M."/>
            <person name="Spraker J."/>
            <person name="Barnes I."/>
            <person name="Buitendag C."/>
            <person name="Ceriani C."/>
            <person name="Del Mar Angel L."/>
            <person name="du Plessis D."/>
            <person name="Fuchs T."/>
            <person name="Gasser K."/>
            <person name="Kramer D."/>
            <person name="Li W."/>
            <person name="Munsamy K."/>
            <person name="Piso A."/>
            <person name="Price J.L."/>
            <person name="Sonnekus B."/>
            <person name="Thomas C."/>
            <person name="van der Nest A."/>
            <person name="van Dijk A."/>
            <person name="van Heerden A."/>
            <person name="van Vuuren N."/>
            <person name="Yilmaz N."/>
            <person name="Duong T.A."/>
            <person name="van der Merwe N.A."/>
            <person name="Wingfield M.J."/>
            <person name="Wingfield B.D."/>
        </authorList>
    </citation>
    <scope>NUCLEOTIDE SEQUENCE [LARGE SCALE GENOMIC DNA]</scope>
    <source>
        <strain evidence="2 3">CMW 18300</strain>
    </source>
</reference>
<accession>A0ABR3WJC2</accession>
<name>A0ABR3WJC2_9PEZI</name>
<keyword evidence="3" id="KW-1185">Reference proteome</keyword>
<evidence type="ECO:0000313" key="2">
    <source>
        <dbReference type="EMBL" id="KAL1863059.1"/>
    </source>
</evidence>
<evidence type="ECO:0000256" key="1">
    <source>
        <dbReference type="SAM" id="MobiDB-lite"/>
    </source>
</evidence>
<organism evidence="2 3">
    <name type="scientific">Diaporthe australafricana</name>
    <dbReference type="NCBI Taxonomy" id="127596"/>
    <lineage>
        <taxon>Eukaryota</taxon>
        <taxon>Fungi</taxon>
        <taxon>Dikarya</taxon>
        <taxon>Ascomycota</taxon>
        <taxon>Pezizomycotina</taxon>
        <taxon>Sordariomycetes</taxon>
        <taxon>Sordariomycetidae</taxon>
        <taxon>Diaporthales</taxon>
        <taxon>Diaporthaceae</taxon>
        <taxon>Diaporthe</taxon>
    </lineage>
</organism>
<sequence>MAQPQTILQCFATPLPTYQYNGGKHTPEQGGSTSQNTRPPKFAILRDQNDRWAHRGHAWLNSLNGLVNNFIAQQQQLVAANPQQAANAGQTIQWARNLLQRLNNEFIYNKESAILHRNEADVVRTAALYLIHPVCQALDSFYRYNNTISSQCEDFMQGLRTDISFYRTVQPAAVQRCFAVVEFKRRTLIRPDAFQKALQQYDPTAPNAPQRLTAIVNAIPAPAAGK</sequence>
<evidence type="ECO:0000313" key="3">
    <source>
        <dbReference type="Proteomes" id="UP001583177"/>
    </source>
</evidence>
<protein>
    <submittedName>
        <fullName evidence="2">Uncharacterized protein</fullName>
    </submittedName>
</protein>
<gene>
    <name evidence="2" type="ORF">Daus18300_008215</name>
</gene>
<dbReference type="EMBL" id="JAWRVE010000075">
    <property type="protein sequence ID" value="KAL1863059.1"/>
    <property type="molecule type" value="Genomic_DNA"/>
</dbReference>
<feature type="compositionally biased region" description="Polar residues" evidence="1">
    <location>
        <begin position="29"/>
        <end position="38"/>
    </location>
</feature>
<dbReference type="Proteomes" id="UP001583177">
    <property type="component" value="Unassembled WGS sequence"/>
</dbReference>